<evidence type="ECO:0000313" key="3">
    <source>
        <dbReference type="Proteomes" id="UP000250928"/>
    </source>
</evidence>
<comment type="caution">
    <text evidence="2">The sequence shown here is derived from an EMBL/GenBank/DDBJ whole genome shotgun (WGS) entry which is preliminary data.</text>
</comment>
<accession>A0A6N4E8Z4</accession>
<proteinExistence type="predicted"/>
<gene>
    <name evidence="2" type="ORF">C3L24_01185</name>
</gene>
<dbReference type="Gene3D" id="3.60.120.10">
    <property type="entry name" value="Anthranilate synthase"/>
    <property type="match status" value="1"/>
</dbReference>
<evidence type="ECO:0000313" key="2">
    <source>
        <dbReference type="EMBL" id="PUE05446.1"/>
    </source>
</evidence>
<dbReference type="PANTHER" id="PTHR42839">
    <property type="entry name" value="ISOCHORISMATE SYNTHASE ENTC"/>
    <property type="match status" value="1"/>
</dbReference>
<protein>
    <recommendedName>
        <fullName evidence="1">Chorismate-utilising enzyme C-terminal domain-containing protein</fullName>
    </recommendedName>
</protein>
<dbReference type="AlphaFoldDB" id="A0A6N4E8Z4"/>
<dbReference type="PANTHER" id="PTHR42839:SF2">
    <property type="entry name" value="ISOCHORISMATE SYNTHASE ENTC"/>
    <property type="match status" value="1"/>
</dbReference>
<reference evidence="2 3" key="1">
    <citation type="submission" date="2018-01" db="EMBL/GenBank/DDBJ databases">
        <title>Novel co-symbiosis in the lucinid bivalve Phacoides pectinatus.</title>
        <authorList>
            <person name="Lim S.J."/>
            <person name="Davis B.G."/>
            <person name="Gill D.E."/>
            <person name="Engel A.S."/>
            <person name="Anderson L.C."/>
            <person name="Campbell B.J."/>
        </authorList>
    </citation>
    <scope>NUCLEOTIDE SEQUENCE [LARGE SCALE GENOMIC DNA]</scope>
    <source>
        <strain evidence="2">N3_P5</strain>
    </source>
</reference>
<name>A0A6N4E8Z4_9GAMM</name>
<dbReference type="InterPro" id="IPR015890">
    <property type="entry name" value="Chorismate_C"/>
</dbReference>
<organism evidence="2 3">
    <name type="scientific">Candidatus Sedimenticola endophacoides</name>
    <dbReference type="NCBI Taxonomy" id="2548426"/>
    <lineage>
        <taxon>Bacteria</taxon>
        <taxon>Pseudomonadati</taxon>
        <taxon>Pseudomonadota</taxon>
        <taxon>Gammaproteobacteria</taxon>
        <taxon>Chromatiales</taxon>
        <taxon>Sedimenticolaceae</taxon>
        <taxon>Sedimenticola</taxon>
    </lineage>
</organism>
<dbReference type="Pfam" id="PF00425">
    <property type="entry name" value="Chorismate_bind"/>
    <property type="match status" value="1"/>
</dbReference>
<dbReference type="Proteomes" id="UP000250928">
    <property type="component" value="Unassembled WGS sequence"/>
</dbReference>
<dbReference type="SUPFAM" id="SSF56322">
    <property type="entry name" value="ADC synthase"/>
    <property type="match status" value="1"/>
</dbReference>
<feature type="domain" description="Chorismate-utilising enzyme C-terminal" evidence="1">
    <location>
        <begin position="180"/>
        <end position="401"/>
    </location>
</feature>
<dbReference type="InterPro" id="IPR005801">
    <property type="entry name" value="ADC_synthase"/>
</dbReference>
<dbReference type="EMBL" id="PQCO01000077">
    <property type="protein sequence ID" value="PUE05446.1"/>
    <property type="molecule type" value="Genomic_DNA"/>
</dbReference>
<sequence length="426" mass="46875">MMTELHAIGERARHLLAQAGTDPGAWVCVTLPLRGVTLHSLPQTRIRRYLWMRPDRGERWLGLGSAWFGEAVGDDHLQGLAARADVLFEGLVRLDPESVGTTPRLSLCSGEGRGHLNLPLVQLHGDDHGTRITLCRDPRHPDAWMACLASFAEALRHPLDPLPGPPLLSVSGQQPDAGAWIGQAGAAVAALRRGGLRKLVLARRIRVTAQRTLSERHLVQTLACRHPGCTIFAADLDDGTWVGASPEVLLDQRAGRLLSEAVAGTVRRDPDQTLDRALGEWLRSDAKNLREHALVVDALGEGLLPACRDLEIPVRPELMRLRGLQHLRTPLRGRMRAGWRALEVAQRLHPSPAICGAPRHGARDWLRRHERLPRRWFAGLSGWIDPTGDASLNVVLRGCAVEAPISTPGPVWWPIPSPWPSGRRRS</sequence>
<evidence type="ECO:0000259" key="1">
    <source>
        <dbReference type="Pfam" id="PF00425"/>
    </source>
</evidence>